<dbReference type="PANTHER" id="PTHR12629">
    <property type="entry name" value="DIPHOSPHOINOSITOL POLYPHOSPHATE PHOSPHOHYDROLASE"/>
    <property type="match status" value="1"/>
</dbReference>
<evidence type="ECO:0000256" key="2">
    <source>
        <dbReference type="ARBA" id="ARBA00005582"/>
    </source>
</evidence>
<evidence type="ECO:0000256" key="3">
    <source>
        <dbReference type="ARBA" id="ARBA00022723"/>
    </source>
</evidence>
<keyword evidence="8" id="KW-1185">Reference proteome</keyword>
<dbReference type="CDD" id="cd04666">
    <property type="entry name" value="NUDIX_DIPP2_like_Nudt4"/>
    <property type="match status" value="1"/>
</dbReference>
<protein>
    <submittedName>
        <fullName evidence="7">NUDIX hydrolase domain-like protein</fullName>
    </submittedName>
</protein>
<sequence length="220" mass="23528">MSGAVASEKGAAMAVSREAVENGSAVSGLEPATPSVPQFARIGRHRQRFDTGGERLCAGCIPIRRAPLEEGGEMQVLLVSSRGGKGFGLPKGGWEDDESVEDAARRETIEEAGVRGTLEEPAFGIFEFTSGKPGSQQNQCRTHMFVMHVAEELDVWPEGSERQRIWCSIEDAKRDCRHDWMREALDVWTQQLKAAPTAATAAAAAAAATLVSTSVAAATD</sequence>
<comment type="cofactor">
    <cofactor evidence="1">
        <name>Mg(2+)</name>
        <dbReference type="ChEBI" id="CHEBI:18420"/>
    </cofactor>
</comment>
<dbReference type="EMBL" id="MU069437">
    <property type="protein sequence ID" value="KAF5843871.1"/>
    <property type="molecule type" value="Genomic_DNA"/>
</dbReference>
<keyword evidence="5" id="KW-0460">Magnesium</keyword>
<accession>A0ABQ7HAJ1</accession>
<comment type="caution">
    <text evidence="7">The sequence shown here is derived from an EMBL/GenBank/DDBJ whole genome shotgun (WGS) entry which is preliminary data.</text>
</comment>
<keyword evidence="3" id="KW-0479">Metal-binding</keyword>
<dbReference type="PROSITE" id="PS51462">
    <property type="entry name" value="NUDIX"/>
    <property type="match status" value="1"/>
</dbReference>
<evidence type="ECO:0000256" key="5">
    <source>
        <dbReference type="ARBA" id="ARBA00022842"/>
    </source>
</evidence>
<dbReference type="SUPFAM" id="SSF55811">
    <property type="entry name" value="Nudix"/>
    <property type="match status" value="1"/>
</dbReference>
<dbReference type="InterPro" id="IPR000086">
    <property type="entry name" value="NUDIX_hydrolase_dom"/>
</dbReference>
<name>A0ABQ7HAJ1_DUNSA</name>
<gene>
    <name evidence="7" type="ORF">DUNSADRAFT_5109</name>
</gene>
<dbReference type="PROSITE" id="PS00893">
    <property type="entry name" value="NUDIX_BOX"/>
    <property type="match status" value="1"/>
</dbReference>
<proteinExistence type="inferred from homology"/>
<dbReference type="Pfam" id="PF00293">
    <property type="entry name" value="NUDIX"/>
    <property type="match status" value="1"/>
</dbReference>
<dbReference type="PANTHER" id="PTHR12629:SF0">
    <property type="entry name" value="DIPHOSPHOINOSITOL-POLYPHOSPHATE DIPHOSPHATASE"/>
    <property type="match status" value="1"/>
</dbReference>
<evidence type="ECO:0000256" key="4">
    <source>
        <dbReference type="ARBA" id="ARBA00022801"/>
    </source>
</evidence>
<keyword evidence="4" id="KW-0378">Hydrolase</keyword>
<evidence type="ECO:0000256" key="1">
    <source>
        <dbReference type="ARBA" id="ARBA00001946"/>
    </source>
</evidence>
<comment type="similarity">
    <text evidence="2">Belongs to the Nudix hydrolase family.</text>
</comment>
<dbReference type="InterPro" id="IPR015797">
    <property type="entry name" value="NUDIX_hydrolase-like_dom_sf"/>
</dbReference>
<reference evidence="7" key="1">
    <citation type="submission" date="2017-08" db="EMBL/GenBank/DDBJ databases">
        <authorList>
            <person name="Polle J.E."/>
            <person name="Barry K."/>
            <person name="Cushman J."/>
            <person name="Schmutz J."/>
            <person name="Tran D."/>
            <person name="Hathwaick L.T."/>
            <person name="Yim W.C."/>
            <person name="Jenkins J."/>
            <person name="Mckie-Krisberg Z.M."/>
            <person name="Prochnik S."/>
            <person name="Lindquist E."/>
            <person name="Dockter R.B."/>
            <person name="Adam C."/>
            <person name="Molina H."/>
            <person name="Bunkerborg J."/>
            <person name="Jin E."/>
            <person name="Buchheim M."/>
            <person name="Magnuson J."/>
        </authorList>
    </citation>
    <scope>NUCLEOTIDE SEQUENCE</scope>
    <source>
        <strain evidence="7">CCAP 19/18</strain>
    </source>
</reference>
<organism evidence="7 8">
    <name type="scientific">Dunaliella salina</name>
    <name type="common">Green alga</name>
    <name type="synonym">Protococcus salinus</name>
    <dbReference type="NCBI Taxonomy" id="3046"/>
    <lineage>
        <taxon>Eukaryota</taxon>
        <taxon>Viridiplantae</taxon>
        <taxon>Chlorophyta</taxon>
        <taxon>core chlorophytes</taxon>
        <taxon>Chlorophyceae</taxon>
        <taxon>CS clade</taxon>
        <taxon>Chlamydomonadales</taxon>
        <taxon>Dunaliellaceae</taxon>
        <taxon>Dunaliella</taxon>
    </lineage>
</organism>
<evidence type="ECO:0000313" key="7">
    <source>
        <dbReference type="EMBL" id="KAF5843871.1"/>
    </source>
</evidence>
<dbReference type="Gene3D" id="3.90.79.10">
    <property type="entry name" value="Nucleoside Triphosphate Pyrophosphohydrolase"/>
    <property type="match status" value="1"/>
</dbReference>
<feature type="domain" description="Nudix hydrolase" evidence="6">
    <location>
        <begin position="53"/>
        <end position="189"/>
    </location>
</feature>
<evidence type="ECO:0000313" key="8">
    <source>
        <dbReference type="Proteomes" id="UP000815325"/>
    </source>
</evidence>
<evidence type="ECO:0000259" key="6">
    <source>
        <dbReference type="PROSITE" id="PS51462"/>
    </source>
</evidence>
<dbReference type="Proteomes" id="UP000815325">
    <property type="component" value="Unassembled WGS sequence"/>
</dbReference>
<dbReference type="InterPro" id="IPR047198">
    <property type="entry name" value="DDP-like_NUDIX"/>
</dbReference>
<dbReference type="InterPro" id="IPR020084">
    <property type="entry name" value="NUDIX_hydrolase_CS"/>
</dbReference>